<protein>
    <submittedName>
        <fullName evidence="3">Long-chain fatty acid--CoA ligase</fullName>
    </submittedName>
</protein>
<accession>A0ABW7WRU5</accession>
<dbReference type="PANTHER" id="PTHR43767:SF12">
    <property type="entry name" value="AMP-DEPENDENT SYNTHETASE AND LIGASE"/>
    <property type="match status" value="1"/>
</dbReference>
<dbReference type="Pfam" id="PF00501">
    <property type="entry name" value="AMP-binding"/>
    <property type="match status" value="1"/>
</dbReference>
<evidence type="ECO:0000313" key="4">
    <source>
        <dbReference type="Proteomes" id="UP001611415"/>
    </source>
</evidence>
<dbReference type="InterPro" id="IPR050237">
    <property type="entry name" value="ATP-dep_AMP-bd_enzyme"/>
</dbReference>
<proteinExistence type="predicted"/>
<feature type="domain" description="AMP-dependent synthetase/ligase" evidence="1">
    <location>
        <begin position="8"/>
        <end position="384"/>
    </location>
</feature>
<dbReference type="GO" id="GO:0016874">
    <property type="term" value="F:ligase activity"/>
    <property type="evidence" value="ECO:0007669"/>
    <property type="project" value="UniProtKB-KW"/>
</dbReference>
<dbReference type="PANTHER" id="PTHR43767">
    <property type="entry name" value="LONG-CHAIN-FATTY-ACID--COA LIGASE"/>
    <property type="match status" value="1"/>
</dbReference>
<dbReference type="Pfam" id="PF13193">
    <property type="entry name" value="AMP-binding_C"/>
    <property type="match status" value="1"/>
</dbReference>
<keyword evidence="3" id="KW-0436">Ligase</keyword>
<evidence type="ECO:0000259" key="1">
    <source>
        <dbReference type="Pfam" id="PF00501"/>
    </source>
</evidence>
<comment type="caution">
    <text evidence="3">The sequence shown here is derived from an EMBL/GenBank/DDBJ whole genome shotgun (WGS) entry which is preliminary data.</text>
</comment>
<dbReference type="InterPro" id="IPR025110">
    <property type="entry name" value="AMP-bd_C"/>
</dbReference>
<sequence>MLNLAVLLEDSAHRYPDADAVVLGAERIGYAELHARANQVADLLTSRGVEPGDKVALSCPNLPEFVILYYGILMTGAVVVPLNILLRPREIAYHLADSEAVLYFCFEGTAELPVGEYGREGFLQAPHCRDMILITADPQTPSPYSGVETLSQAVAARPGIFDTVVRRPDDTAVILYTSGTTGRPKGAELTHANMVMNALTANRLFDNRPERRDIHLVTLPLFHSFGQTIDMNAGLSVGATLVLMPRFDAATALRLLADEHITFFAGVPTMYWGLLEALDDSIDVDRIAGTLRKAVSGGAALPVDMLSRFAQRFGVQILEGYGLSETSPLALFADPDRDPRPGSIGIPVWGIEVRLIDAEWKTVTGAGEIGEISLRGHNVMKGYHNRPEATAEVMRDGWFRTGDLARRDDDGFYYIVDRAKDMIVRGGFNVYPREIEEVLLTHPAVSLAAVIGVPDRHYGEEIKAYVVRERGTDVTEAALVDWCRQQLAAYKYPRVIEFTATLPLTASGKILKRELAARHSEHTVADGVLDATARA</sequence>
<dbReference type="InterPro" id="IPR020845">
    <property type="entry name" value="AMP-binding_CS"/>
</dbReference>
<dbReference type="InterPro" id="IPR000873">
    <property type="entry name" value="AMP-dep_synth/lig_dom"/>
</dbReference>
<dbReference type="Proteomes" id="UP001611415">
    <property type="component" value="Unassembled WGS sequence"/>
</dbReference>
<dbReference type="PROSITE" id="PS00455">
    <property type="entry name" value="AMP_BINDING"/>
    <property type="match status" value="1"/>
</dbReference>
<dbReference type="Gene3D" id="3.30.300.30">
    <property type="match status" value="1"/>
</dbReference>
<dbReference type="RefSeq" id="WP_364819717.1">
    <property type="nucleotide sequence ID" value="NZ_JBFAYM010000003.1"/>
</dbReference>
<dbReference type="SUPFAM" id="SSF56801">
    <property type="entry name" value="Acetyl-CoA synthetase-like"/>
    <property type="match status" value="1"/>
</dbReference>
<reference evidence="3 4" key="1">
    <citation type="submission" date="2024-10" db="EMBL/GenBank/DDBJ databases">
        <title>The Natural Products Discovery Center: Release of the First 8490 Sequenced Strains for Exploring Actinobacteria Biosynthetic Diversity.</title>
        <authorList>
            <person name="Kalkreuter E."/>
            <person name="Kautsar S.A."/>
            <person name="Yang D."/>
            <person name="Bader C.D."/>
            <person name="Teijaro C.N."/>
            <person name="Fluegel L."/>
            <person name="Davis C.M."/>
            <person name="Simpson J.R."/>
            <person name="Lauterbach L."/>
            <person name="Steele A.D."/>
            <person name="Gui C."/>
            <person name="Meng S."/>
            <person name="Li G."/>
            <person name="Viehrig K."/>
            <person name="Ye F."/>
            <person name="Su P."/>
            <person name="Kiefer A.F."/>
            <person name="Nichols A."/>
            <person name="Cepeda A.J."/>
            <person name="Yan W."/>
            <person name="Fan B."/>
            <person name="Jiang Y."/>
            <person name="Adhikari A."/>
            <person name="Zheng C.-J."/>
            <person name="Schuster L."/>
            <person name="Cowan T.M."/>
            <person name="Smanski M.J."/>
            <person name="Chevrette M.G."/>
            <person name="De Carvalho L.P.S."/>
            <person name="Shen B."/>
        </authorList>
    </citation>
    <scope>NUCLEOTIDE SEQUENCE [LARGE SCALE GENOMIC DNA]</scope>
    <source>
        <strain evidence="3 4">NPDC019275</strain>
    </source>
</reference>
<evidence type="ECO:0000313" key="3">
    <source>
        <dbReference type="EMBL" id="MFI2471906.1"/>
    </source>
</evidence>
<evidence type="ECO:0000259" key="2">
    <source>
        <dbReference type="Pfam" id="PF13193"/>
    </source>
</evidence>
<dbReference type="InterPro" id="IPR045851">
    <property type="entry name" value="AMP-bd_C_sf"/>
</dbReference>
<dbReference type="CDD" id="cd05936">
    <property type="entry name" value="FC-FACS_FadD_like"/>
    <property type="match status" value="1"/>
</dbReference>
<dbReference type="NCBIfam" id="NF004837">
    <property type="entry name" value="PRK06187.1"/>
    <property type="match status" value="1"/>
</dbReference>
<dbReference type="InterPro" id="IPR042099">
    <property type="entry name" value="ANL_N_sf"/>
</dbReference>
<name>A0ABW7WRU5_9NOCA</name>
<gene>
    <name evidence="3" type="ORF">ACH49W_00875</name>
</gene>
<dbReference type="EMBL" id="JBIRYO010000001">
    <property type="protein sequence ID" value="MFI2471906.1"/>
    <property type="molecule type" value="Genomic_DNA"/>
</dbReference>
<organism evidence="3 4">
    <name type="scientific">Nocardia xishanensis</name>
    <dbReference type="NCBI Taxonomy" id="238964"/>
    <lineage>
        <taxon>Bacteria</taxon>
        <taxon>Bacillati</taxon>
        <taxon>Actinomycetota</taxon>
        <taxon>Actinomycetes</taxon>
        <taxon>Mycobacteriales</taxon>
        <taxon>Nocardiaceae</taxon>
        <taxon>Nocardia</taxon>
    </lineage>
</organism>
<dbReference type="Gene3D" id="3.40.50.12780">
    <property type="entry name" value="N-terminal domain of ligase-like"/>
    <property type="match status" value="1"/>
</dbReference>
<keyword evidence="4" id="KW-1185">Reference proteome</keyword>
<feature type="domain" description="AMP-binding enzyme C-terminal" evidence="2">
    <location>
        <begin position="434"/>
        <end position="509"/>
    </location>
</feature>